<evidence type="ECO:0008006" key="4">
    <source>
        <dbReference type="Google" id="ProtNLM"/>
    </source>
</evidence>
<accession>D7FXX9</accession>
<dbReference type="InParanoid" id="D7FXX9"/>
<feature type="region of interest" description="Disordered" evidence="1">
    <location>
        <begin position="163"/>
        <end position="304"/>
    </location>
</feature>
<evidence type="ECO:0000256" key="1">
    <source>
        <dbReference type="SAM" id="MobiDB-lite"/>
    </source>
</evidence>
<evidence type="ECO:0000313" key="3">
    <source>
        <dbReference type="Proteomes" id="UP000002630"/>
    </source>
</evidence>
<feature type="compositionally biased region" description="Low complexity" evidence="1">
    <location>
        <begin position="259"/>
        <end position="268"/>
    </location>
</feature>
<keyword evidence="3" id="KW-1185">Reference proteome</keyword>
<dbReference type="EMBL" id="FN648526">
    <property type="protein sequence ID" value="CBJ32392.1"/>
    <property type="molecule type" value="Genomic_DNA"/>
</dbReference>
<organism evidence="2 3">
    <name type="scientific">Ectocarpus siliculosus</name>
    <name type="common">Brown alga</name>
    <name type="synonym">Conferva siliculosa</name>
    <dbReference type="NCBI Taxonomy" id="2880"/>
    <lineage>
        <taxon>Eukaryota</taxon>
        <taxon>Sar</taxon>
        <taxon>Stramenopiles</taxon>
        <taxon>Ochrophyta</taxon>
        <taxon>PX clade</taxon>
        <taxon>Phaeophyceae</taxon>
        <taxon>Ectocarpales</taxon>
        <taxon>Ectocarpaceae</taxon>
        <taxon>Ectocarpus</taxon>
    </lineage>
</organism>
<gene>
    <name evidence="2" type="ORF">Esi_0335_0004</name>
</gene>
<sequence length="382" mass="40190">MDLISACAKQNRSSKSKYQRVWRALVLCAEEVLASGRGATIEKLGTVTYISRFARAFSVIQRAPPQRSLLAPAVSISSARVGHTAGVDHDYTRVALGAIVDWIGRRVCSGSNLSLPFGRLGTLVGKERTLSFVFADGFRPPKTMAVQGKYDRDVRRILAAIEAKAKADPHEPPGGEHASTTRPETSPSSGCGGANNRSATENGSQEPHSWRKARNSSQSGSARSGIGSEPLHLSTRSSVLSSYRRNSDGDSRGAEPTSVDVADPAAAGDVRRGTASLPRQRGTRNSQDSLSEEPEAPTPRPMITGAAAVVAGGPRTNRETAETAEAAAAAARVENRAQGNKGDISPGTAKKVLPHFLAIGNPGSQALVAKEGAEIVQRQARG</sequence>
<reference evidence="2 3" key="1">
    <citation type="journal article" date="2010" name="Nature">
        <title>The Ectocarpus genome and the independent evolution of multicellularity in brown algae.</title>
        <authorList>
            <person name="Cock J.M."/>
            <person name="Sterck L."/>
            <person name="Rouze P."/>
            <person name="Scornet D."/>
            <person name="Allen A.E."/>
            <person name="Amoutzias G."/>
            <person name="Anthouard V."/>
            <person name="Artiguenave F."/>
            <person name="Aury J.M."/>
            <person name="Badger J.H."/>
            <person name="Beszteri B."/>
            <person name="Billiau K."/>
            <person name="Bonnet E."/>
            <person name="Bothwell J.H."/>
            <person name="Bowler C."/>
            <person name="Boyen C."/>
            <person name="Brownlee C."/>
            <person name="Carrano C.J."/>
            <person name="Charrier B."/>
            <person name="Cho G.Y."/>
            <person name="Coelho S.M."/>
            <person name="Collen J."/>
            <person name="Corre E."/>
            <person name="Da Silva C."/>
            <person name="Delage L."/>
            <person name="Delaroque N."/>
            <person name="Dittami S.M."/>
            <person name="Doulbeau S."/>
            <person name="Elias M."/>
            <person name="Farnham G."/>
            <person name="Gachon C.M."/>
            <person name="Gschloessl B."/>
            <person name="Heesch S."/>
            <person name="Jabbari K."/>
            <person name="Jubin C."/>
            <person name="Kawai H."/>
            <person name="Kimura K."/>
            <person name="Kloareg B."/>
            <person name="Kupper F.C."/>
            <person name="Lang D."/>
            <person name="Le Bail A."/>
            <person name="Leblanc C."/>
            <person name="Lerouge P."/>
            <person name="Lohr M."/>
            <person name="Lopez P.J."/>
            <person name="Martens C."/>
            <person name="Maumus F."/>
            <person name="Michel G."/>
            <person name="Miranda-Saavedra D."/>
            <person name="Morales J."/>
            <person name="Moreau H."/>
            <person name="Motomura T."/>
            <person name="Nagasato C."/>
            <person name="Napoli C.A."/>
            <person name="Nelson D.R."/>
            <person name="Nyvall-Collen P."/>
            <person name="Peters A.F."/>
            <person name="Pommier C."/>
            <person name="Potin P."/>
            <person name="Poulain J."/>
            <person name="Quesneville H."/>
            <person name="Read B."/>
            <person name="Rensing S.A."/>
            <person name="Ritter A."/>
            <person name="Rousvoal S."/>
            <person name="Samanta M."/>
            <person name="Samson G."/>
            <person name="Schroeder D.C."/>
            <person name="Segurens B."/>
            <person name="Strittmatter M."/>
            <person name="Tonon T."/>
            <person name="Tregear J.W."/>
            <person name="Valentin K."/>
            <person name="von Dassow P."/>
            <person name="Yamagishi T."/>
            <person name="Van de Peer Y."/>
            <person name="Wincker P."/>
        </authorList>
    </citation>
    <scope>NUCLEOTIDE SEQUENCE [LARGE SCALE GENOMIC DNA]</scope>
    <source>
        <strain evidence="3">Ec32 / CCAP1310/4</strain>
    </source>
</reference>
<dbReference type="EMBL" id="FN649758">
    <property type="protein sequence ID" value="CBJ32392.1"/>
    <property type="molecule type" value="Genomic_DNA"/>
</dbReference>
<feature type="compositionally biased region" description="Polar residues" evidence="1">
    <location>
        <begin position="234"/>
        <end position="244"/>
    </location>
</feature>
<name>D7FXX9_ECTSI</name>
<dbReference type="AlphaFoldDB" id="D7FXX9"/>
<protein>
    <recommendedName>
        <fullName evidence="4">CCDC81 HU domain-containing protein</fullName>
    </recommendedName>
</protein>
<feature type="compositionally biased region" description="Basic and acidic residues" evidence="1">
    <location>
        <begin position="163"/>
        <end position="174"/>
    </location>
</feature>
<feature type="compositionally biased region" description="Polar residues" evidence="1">
    <location>
        <begin position="178"/>
        <end position="207"/>
    </location>
</feature>
<dbReference type="Proteomes" id="UP000002630">
    <property type="component" value="Linkage Group LG33"/>
</dbReference>
<proteinExistence type="predicted"/>
<evidence type="ECO:0000313" key="2">
    <source>
        <dbReference type="EMBL" id="CBJ32392.1"/>
    </source>
</evidence>